<dbReference type="PANTHER" id="PTHR22916">
    <property type="entry name" value="GLYCOSYLTRANSFERASE"/>
    <property type="match status" value="1"/>
</dbReference>
<keyword evidence="3" id="KW-1185">Reference proteome</keyword>
<keyword evidence="2" id="KW-0328">Glycosyltransferase</keyword>
<dbReference type="InterPro" id="IPR001173">
    <property type="entry name" value="Glyco_trans_2-like"/>
</dbReference>
<comment type="caution">
    <text evidence="2">The sequence shown here is derived from an EMBL/GenBank/DDBJ whole genome shotgun (WGS) entry which is preliminary data.</text>
</comment>
<dbReference type="PANTHER" id="PTHR22916:SF3">
    <property type="entry name" value="UDP-GLCNAC:BETAGAL BETA-1,3-N-ACETYLGLUCOSAMINYLTRANSFERASE-LIKE PROTEIN 1"/>
    <property type="match status" value="1"/>
</dbReference>
<gene>
    <name evidence="2" type="primary">epsE_2</name>
    <name evidence="2" type="ORF">Mal64_06240</name>
</gene>
<dbReference type="Gene3D" id="3.90.550.10">
    <property type="entry name" value="Spore Coat Polysaccharide Biosynthesis Protein SpsA, Chain A"/>
    <property type="match status" value="1"/>
</dbReference>
<name>A0A5C5ZSK7_9BACT</name>
<dbReference type="Pfam" id="PF00535">
    <property type="entry name" value="Glycos_transf_2"/>
    <property type="match status" value="1"/>
</dbReference>
<dbReference type="AlphaFoldDB" id="A0A5C5ZSK7"/>
<dbReference type="InterPro" id="IPR029044">
    <property type="entry name" value="Nucleotide-diphossugar_trans"/>
</dbReference>
<dbReference type="EMBL" id="SJPQ01000001">
    <property type="protein sequence ID" value="TWT90240.1"/>
    <property type="molecule type" value="Genomic_DNA"/>
</dbReference>
<feature type="domain" description="Glycosyltransferase 2-like" evidence="1">
    <location>
        <begin position="11"/>
        <end position="170"/>
    </location>
</feature>
<reference evidence="2 3" key="1">
    <citation type="submission" date="2019-02" db="EMBL/GenBank/DDBJ databases">
        <title>Deep-cultivation of Planctomycetes and their phenomic and genomic characterization uncovers novel biology.</title>
        <authorList>
            <person name="Wiegand S."/>
            <person name="Jogler M."/>
            <person name="Boedeker C."/>
            <person name="Pinto D."/>
            <person name="Vollmers J."/>
            <person name="Rivas-Marin E."/>
            <person name="Kohn T."/>
            <person name="Peeters S.H."/>
            <person name="Heuer A."/>
            <person name="Rast P."/>
            <person name="Oberbeckmann S."/>
            <person name="Bunk B."/>
            <person name="Jeske O."/>
            <person name="Meyerdierks A."/>
            <person name="Storesund J.E."/>
            <person name="Kallscheuer N."/>
            <person name="Luecker S."/>
            <person name="Lage O.M."/>
            <person name="Pohl T."/>
            <person name="Merkel B.J."/>
            <person name="Hornburger P."/>
            <person name="Mueller R.-W."/>
            <person name="Bruemmer F."/>
            <person name="Labrenz M."/>
            <person name="Spormann A.M."/>
            <person name="Op Den Camp H."/>
            <person name="Overmann J."/>
            <person name="Amann R."/>
            <person name="Jetten M.S.M."/>
            <person name="Mascher T."/>
            <person name="Medema M.H."/>
            <person name="Devos D.P."/>
            <person name="Kaster A.-K."/>
            <person name="Ovreas L."/>
            <person name="Rohde M."/>
            <person name="Galperin M.Y."/>
            <person name="Jogler C."/>
        </authorList>
    </citation>
    <scope>NUCLEOTIDE SEQUENCE [LARGE SCALE GENOMIC DNA]</scope>
    <source>
        <strain evidence="2 3">Mal64</strain>
    </source>
</reference>
<dbReference type="Proteomes" id="UP000315440">
    <property type="component" value="Unassembled WGS sequence"/>
</dbReference>
<evidence type="ECO:0000259" key="1">
    <source>
        <dbReference type="Pfam" id="PF00535"/>
    </source>
</evidence>
<evidence type="ECO:0000313" key="2">
    <source>
        <dbReference type="EMBL" id="TWT90240.1"/>
    </source>
</evidence>
<accession>A0A5C5ZSK7</accession>
<dbReference type="SUPFAM" id="SSF53448">
    <property type="entry name" value="Nucleotide-diphospho-sugar transferases"/>
    <property type="match status" value="1"/>
</dbReference>
<organism evidence="2 3">
    <name type="scientific">Pseudobythopirellula maris</name>
    <dbReference type="NCBI Taxonomy" id="2527991"/>
    <lineage>
        <taxon>Bacteria</taxon>
        <taxon>Pseudomonadati</taxon>
        <taxon>Planctomycetota</taxon>
        <taxon>Planctomycetia</taxon>
        <taxon>Pirellulales</taxon>
        <taxon>Lacipirellulaceae</taxon>
        <taxon>Pseudobythopirellula</taxon>
    </lineage>
</organism>
<sequence length="329" mass="36080">MNDNPNAPRLSVLMTVFNGMPHLPAAIDSVFAQTFQDFEFVVVNDGSTDGTADYLASLDDPRVVVIERENGGTAAAANQGLKSCRGEYLARVDADDISLPTRFEKQVAFLDSHPSVGLVGTQMAALGEQGVGKSLRLPTSHQAIDQALIEGRHALGHANIMLRTALLKQLGGYWSLRMQDAWDMMLRMGEAAELANLDEVLHHYRVHSGSLNGKGMRRMRRSIDYACELAHRRRSGRPALSYVQYEAEQDSRPLVSRGLEGINLHARCQYRHALAEIHGGRPLRGYPRIAWAALCSPRLTAERLVRVFLPSGKAHPPAENSSAGNVNPA</sequence>
<dbReference type="EC" id="2.4.-.-" evidence="2"/>
<dbReference type="OrthoDB" id="9772170at2"/>
<dbReference type="RefSeq" id="WP_146396899.1">
    <property type="nucleotide sequence ID" value="NZ_SJPQ01000001.1"/>
</dbReference>
<proteinExistence type="predicted"/>
<keyword evidence="2" id="KW-0808">Transferase</keyword>
<evidence type="ECO:0000313" key="3">
    <source>
        <dbReference type="Proteomes" id="UP000315440"/>
    </source>
</evidence>
<dbReference type="GO" id="GO:0016758">
    <property type="term" value="F:hexosyltransferase activity"/>
    <property type="evidence" value="ECO:0007669"/>
    <property type="project" value="UniProtKB-ARBA"/>
</dbReference>
<dbReference type="CDD" id="cd00761">
    <property type="entry name" value="Glyco_tranf_GTA_type"/>
    <property type="match status" value="1"/>
</dbReference>
<protein>
    <submittedName>
        <fullName evidence="2">Putative glycosyltransferase EpsE</fullName>
        <ecNumber evidence="2">2.4.-.-</ecNumber>
    </submittedName>
</protein>